<dbReference type="AlphaFoldDB" id="A0AAD7N5V5"/>
<dbReference type="InterPro" id="IPR018631">
    <property type="entry name" value="AAA-ATPase-like_dom"/>
</dbReference>
<feature type="compositionally biased region" description="Low complexity" evidence="1">
    <location>
        <begin position="68"/>
        <end position="78"/>
    </location>
</feature>
<organism evidence="3 4">
    <name type="scientific">Mycena maculata</name>
    <dbReference type="NCBI Taxonomy" id="230809"/>
    <lineage>
        <taxon>Eukaryota</taxon>
        <taxon>Fungi</taxon>
        <taxon>Dikarya</taxon>
        <taxon>Basidiomycota</taxon>
        <taxon>Agaricomycotina</taxon>
        <taxon>Agaricomycetes</taxon>
        <taxon>Agaricomycetidae</taxon>
        <taxon>Agaricales</taxon>
        <taxon>Marasmiineae</taxon>
        <taxon>Mycenaceae</taxon>
        <taxon>Mycena</taxon>
    </lineage>
</organism>
<feature type="domain" description="AAA-ATPase-like" evidence="2">
    <location>
        <begin position="126"/>
        <end position="324"/>
    </location>
</feature>
<evidence type="ECO:0000313" key="3">
    <source>
        <dbReference type="EMBL" id="KAJ7746909.1"/>
    </source>
</evidence>
<name>A0AAD7N5V5_9AGAR</name>
<reference evidence="3" key="1">
    <citation type="submission" date="2023-03" db="EMBL/GenBank/DDBJ databases">
        <title>Massive genome expansion in bonnet fungi (Mycena s.s.) driven by repeated elements and novel gene families across ecological guilds.</title>
        <authorList>
            <consortium name="Lawrence Berkeley National Laboratory"/>
            <person name="Harder C.B."/>
            <person name="Miyauchi S."/>
            <person name="Viragh M."/>
            <person name="Kuo A."/>
            <person name="Thoen E."/>
            <person name="Andreopoulos B."/>
            <person name="Lu D."/>
            <person name="Skrede I."/>
            <person name="Drula E."/>
            <person name="Henrissat B."/>
            <person name="Morin E."/>
            <person name="Kohler A."/>
            <person name="Barry K."/>
            <person name="LaButti K."/>
            <person name="Morin E."/>
            <person name="Salamov A."/>
            <person name="Lipzen A."/>
            <person name="Mereny Z."/>
            <person name="Hegedus B."/>
            <person name="Baldrian P."/>
            <person name="Stursova M."/>
            <person name="Weitz H."/>
            <person name="Taylor A."/>
            <person name="Grigoriev I.V."/>
            <person name="Nagy L.G."/>
            <person name="Martin F."/>
            <person name="Kauserud H."/>
        </authorList>
    </citation>
    <scope>NUCLEOTIDE SEQUENCE</scope>
    <source>
        <strain evidence="3">CBHHK188m</strain>
    </source>
</reference>
<feature type="region of interest" description="Disordered" evidence="1">
    <location>
        <begin position="68"/>
        <end position="101"/>
    </location>
</feature>
<evidence type="ECO:0000259" key="2">
    <source>
        <dbReference type="Pfam" id="PF09820"/>
    </source>
</evidence>
<comment type="caution">
    <text evidence="3">The sequence shown here is derived from an EMBL/GenBank/DDBJ whole genome shotgun (WGS) entry which is preliminary data.</text>
</comment>
<dbReference type="Proteomes" id="UP001215280">
    <property type="component" value="Unassembled WGS sequence"/>
</dbReference>
<sequence length="410" mass="45812">MATESSWGVHDAQKLPDGLELEYSKEVGLCTRGQLGDDQSGDNYAQPLRLFREDSPYCDGITMSLKLSSSLPSTPSSWSDDDEGSSWDGPWDANGDSGPEQKRCKMATHRRLPENHHSFLDFREVSVDKTECIRQLPDVFRYLLLRPPRFGKTAFLSILEQYYDIHGADQFNEHFRSLTMTGTPDSIPNHNQHLCLSFGFSSVHTESDITKLASNLKSEIELTLGLFLIQYATELKVSDPDTVITHEDDRLPAVFKLVRARGYTLFVGVDDYDALARSQSHSTNTSFLGVQDVQRLLDSCFWAPLLAASDIIDKLLITGILPVDSPALESLRLLGLSDAGSLQLSCGFTEQETLDFARSVLDEAIDMAEFRQSCGEYVFSSHHPPDDPPQPVLHPQRAIARISELAMRRP</sequence>
<evidence type="ECO:0000313" key="4">
    <source>
        <dbReference type="Proteomes" id="UP001215280"/>
    </source>
</evidence>
<accession>A0AAD7N5V5</accession>
<proteinExistence type="predicted"/>
<evidence type="ECO:0000256" key="1">
    <source>
        <dbReference type="SAM" id="MobiDB-lite"/>
    </source>
</evidence>
<dbReference type="PANTHER" id="PTHR34825">
    <property type="entry name" value="CONSERVED PROTEIN, WITH A WEAK D-GALACTARATE DEHYDRATASE/ALTRONATE HYDROLASE DOMAIN"/>
    <property type="match status" value="1"/>
</dbReference>
<gene>
    <name evidence="3" type="ORF">DFH07DRAFT_776199</name>
</gene>
<protein>
    <recommendedName>
        <fullName evidence="2">AAA-ATPase-like domain-containing protein</fullName>
    </recommendedName>
</protein>
<dbReference type="EMBL" id="JARJLG010000096">
    <property type="protein sequence ID" value="KAJ7746909.1"/>
    <property type="molecule type" value="Genomic_DNA"/>
</dbReference>
<dbReference type="PANTHER" id="PTHR34825:SF1">
    <property type="entry name" value="AAA-ATPASE-LIKE DOMAIN-CONTAINING PROTEIN"/>
    <property type="match status" value="1"/>
</dbReference>
<keyword evidence="4" id="KW-1185">Reference proteome</keyword>
<dbReference type="Pfam" id="PF09820">
    <property type="entry name" value="AAA-ATPase_like"/>
    <property type="match status" value="1"/>
</dbReference>